<dbReference type="InterPro" id="IPR041532">
    <property type="entry name" value="RlmI-like_PUA"/>
</dbReference>
<dbReference type="CDD" id="cd21153">
    <property type="entry name" value="PUA_RlmI"/>
    <property type="match status" value="1"/>
</dbReference>
<keyword evidence="4" id="KW-0808">Transferase</keyword>
<name>A0ABR9RJP2_9FIRM</name>
<dbReference type="Pfam" id="PF10672">
    <property type="entry name" value="Methyltrans_SAM"/>
    <property type="match status" value="1"/>
</dbReference>
<reference evidence="7 8" key="1">
    <citation type="submission" date="2020-10" db="EMBL/GenBank/DDBJ databases">
        <title>ChiBAC.</title>
        <authorList>
            <person name="Zenner C."/>
            <person name="Hitch T.C.A."/>
            <person name="Clavel T."/>
        </authorList>
    </citation>
    <scope>NUCLEOTIDE SEQUENCE [LARGE SCALE GENOMIC DNA]</scope>
    <source>
        <strain evidence="7 8">DSM 108991</strain>
    </source>
</reference>
<dbReference type="SMART" id="SM00359">
    <property type="entry name" value="PUA"/>
    <property type="match status" value="1"/>
</dbReference>
<evidence type="ECO:0000256" key="2">
    <source>
        <dbReference type="ARBA" id="ARBA00022490"/>
    </source>
</evidence>
<dbReference type="Proteomes" id="UP000758652">
    <property type="component" value="Unassembled WGS sequence"/>
</dbReference>
<evidence type="ECO:0000256" key="1">
    <source>
        <dbReference type="ARBA" id="ARBA00004496"/>
    </source>
</evidence>
<dbReference type="Pfam" id="PF17785">
    <property type="entry name" value="PUA_3"/>
    <property type="match status" value="1"/>
</dbReference>
<dbReference type="RefSeq" id="WP_226394541.1">
    <property type="nucleotide sequence ID" value="NZ_JADCKL010000003.1"/>
</dbReference>
<organism evidence="7 8">
    <name type="scientific">Claveliimonas monacensis</name>
    <dbReference type="NCBI Taxonomy" id="2779351"/>
    <lineage>
        <taxon>Bacteria</taxon>
        <taxon>Bacillati</taxon>
        <taxon>Bacillota</taxon>
        <taxon>Clostridia</taxon>
        <taxon>Lachnospirales</taxon>
        <taxon>Lachnospiraceae</taxon>
        <taxon>Claveliimonas</taxon>
    </lineage>
</organism>
<evidence type="ECO:0000313" key="7">
    <source>
        <dbReference type="EMBL" id="MBE5062790.1"/>
    </source>
</evidence>
<gene>
    <name evidence="7" type="ORF">INF30_05890</name>
</gene>
<dbReference type="GO" id="GO:0032259">
    <property type="term" value="P:methylation"/>
    <property type="evidence" value="ECO:0007669"/>
    <property type="project" value="UniProtKB-KW"/>
</dbReference>
<dbReference type="PANTHER" id="PTHR42873">
    <property type="entry name" value="RIBOSOMAL RNA LARGE SUBUNIT METHYLTRANSFERASE"/>
    <property type="match status" value="1"/>
</dbReference>
<keyword evidence="2" id="KW-0963">Cytoplasm</keyword>
<dbReference type="GO" id="GO:0008168">
    <property type="term" value="F:methyltransferase activity"/>
    <property type="evidence" value="ECO:0007669"/>
    <property type="project" value="UniProtKB-KW"/>
</dbReference>
<evidence type="ECO:0000313" key="8">
    <source>
        <dbReference type="Proteomes" id="UP000758652"/>
    </source>
</evidence>
<evidence type="ECO:0000259" key="6">
    <source>
        <dbReference type="SMART" id="SM00359"/>
    </source>
</evidence>
<dbReference type="CDD" id="cd02440">
    <property type="entry name" value="AdoMet_MTases"/>
    <property type="match status" value="1"/>
</dbReference>
<proteinExistence type="predicted"/>
<comment type="caution">
    <text evidence="7">The sequence shown here is derived from an EMBL/GenBank/DDBJ whole genome shotgun (WGS) entry which is preliminary data.</text>
</comment>
<dbReference type="CDD" id="cd11572">
    <property type="entry name" value="RlmI_M_like"/>
    <property type="match status" value="1"/>
</dbReference>
<sequence>MSLALAVLKKGEGRTLKAGGAWIFDNEIDSVTGAFENGDVVMVHDFDGYPMGRGFINMHSKIRIRMLTRNPDQEIDEEFFRERLRDAWEYRKKTVDTGSCRIVFGEADFLPGLVVDKFSDVLVFQCLALGMDRYKEKLLFMLKELLAEDGVEVRGIYERSDAKEREKEGMRKTKGFLGEPFDTFVHIEENGVKYIVDVKDGQKTGFFLDQKYNRLAIQKLCRGARVLDCFTHTGSFALNAGVAGAKSVLGVDASGLAVAQARENAALNGLSDRVEFREADVFDLLPSLLEKEEQYDVVILDPPAFTKSRNSIKNAVKGYREINIRGMKLVRDGGFLATCSCSHFMDFELFTKTIREAARSAHVRLRQVEFRTQAPDHPILWAADESYYLKFYIFQVCKER</sequence>
<feature type="domain" description="PUA" evidence="6">
    <location>
        <begin position="4"/>
        <end position="89"/>
    </location>
</feature>
<dbReference type="InterPro" id="IPR002478">
    <property type="entry name" value="PUA"/>
</dbReference>
<accession>A0ABR9RJP2</accession>
<protein>
    <submittedName>
        <fullName evidence="7">Class I SAM-dependent rRNA methyltransferase</fullName>
    </submittedName>
</protein>
<keyword evidence="3 7" id="KW-0489">Methyltransferase</keyword>
<evidence type="ECO:0000256" key="5">
    <source>
        <dbReference type="ARBA" id="ARBA00022691"/>
    </source>
</evidence>
<dbReference type="EMBL" id="JADCKL010000003">
    <property type="protein sequence ID" value="MBE5062790.1"/>
    <property type="molecule type" value="Genomic_DNA"/>
</dbReference>
<dbReference type="PROSITE" id="PS50890">
    <property type="entry name" value="PUA"/>
    <property type="match status" value="1"/>
</dbReference>
<dbReference type="PANTHER" id="PTHR42873:SF1">
    <property type="entry name" value="S-ADENOSYLMETHIONINE-DEPENDENT METHYLTRANSFERASE DOMAIN-CONTAINING PROTEIN"/>
    <property type="match status" value="1"/>
</dbReference>
<keyword evidence="5" id="KW-0949">S-adenosyl-L-methionine</keyword>
<evidence type="ECO:0000256" key="4">
    <source>
        <dbReference type="ARBA" id="ARBA00022679"/>
    </source>
</evidence>
<keyword evidence="8" id="KW-1185">Reference proteome</keyword>
<comment type="subcellular location">
    <subcellularLocation>
        <location evidence="1">Cytoplasm</location>
    </subcellularLocation>
</comment>
<dbReference type="InterPro" id="IPR019614">
    <property type="entry name" value="SAM-dep_methyl-trfase"/>
</dbReference>
<evidence type="ECO:0000256" key="3">
    <source>
        <dbReference type="ARBA" id="ARBA00022603"/>
    </source>
</evidence>